<feature type="compositionally biased region" description="Polar residues" evidence="1">
    <location>
        <begin position="62"/>
        <end position="72"/>
    </location>
</feature>
<evidence type="ECO:0000313" key="3">
    <source>
        <dbReference type="Proteomes" id="UP000827092"/>
    </source>
</evidence>
<reference evidence="2 3" key="1">
    <citation type="journal article" date="2022" name="Nat. Ecol. Evol.">
        <title>A masculinizing supergene underlies an exaggerated male reproductive morph in a spider.</title>
        <authorList>
            <person name="Hendrickx F."/>
            <person name="De Corte Z."/>
            <person name="Sonet G."/>
            <person name="Van Belleghem S.M."/>
            <person name="Kostlbacher S."/>
            <person name="Vangestel C."/>
        </authorList>
    </citation>
    <scope>NUCLEOTIDE SEQUENCE [LARGE SCALE GENOMIC DNA]</scope>
    <source>
        <strain evidence="2">W744_W776</strain>
    </source>
</reference>
<comment type="caution">
    <text evidence="2">The sequence shown here is derived from an EMBL/GenBank/DDBJ whole genome shotgun (WGS) entry which is preliminary data.</text>
</comment>
<evidence type="ECO:0000313" key="2">
    <source>
        <dbReference type="EMBL" id="KAG8182332.1"/>
    </source>
</evidence>
<accession>A0AAV6UD82</accession>
<feature type="region of interest" description="Disordered" evidence="1">
    <location>
        <begin position="45"/>
        <end position="78"/>
    </location>
</feature>
<gene>
    <name evidence="2" type="ORF">JTE90_028177</name>
</gene>
<sequence length="100" mass="11106">MGRHIRKKWTETASDLSFEPSVLAKTDQISSSERKTIIAISNQSTTASDVHLTQKPGPVRETPSTKYDTQTPPEDRVEAKTAYENTLRIGRPIRGPTSLP</sequence>
<dbReference type="Proteomes" id="UP000827092">
    <property type="component" value="Unassembled WGS sequence"/>
</dbReference>
<name>A0AAV6UD82_9ARAC</name>
<protein>
    <submittedName>
        <fullName evidence="2">Uncharacterized protein</fullName>
    </submittedName>
</protein>
<organism evidence="2 3">
    <name type="scientific">Oedothorax gibbosus</name>
    <dbReference type="NCBI Taxonomy" id="931172"/>
    <lineage>
        <taxon>Eukaryota</taxon>
        <taxon>Metazoa</taxon>
        <taxon>Ecdysozoa</taxon>
        <taxon>Arthropoda</taxon>
        <taxon>Chelicerata</taxon>
        <taxon>Arachnida</taxon>
        <taxon>Araneae</taxon>
        <taxon>Araneomorphae</taxon>
        <taxon>Entelegynae</taxon>
        <taxon>Araneoidea</taxon>
        <taxon>Linyphiidae</taxon>
        <taxon>Erigoninae</taxon>
        <taxon>Oedothorax</taxon>
    </lineage>
</organism>
<keyword evidence="3" id="KW-1185">Reference proteome</keyword>
<proteinExistence type="predicted"/>
<dbReference type="AlphaFoldDB" id="A0AAV6UD82"/>
<dbReference type="EMBL" id="JAFNEN010000467">
    <property type="protein sequence ID" value="KAG8182332.1"/>
    <property type="molecule type" value="Genomic_DNA"/>
</dbReference>
<evidence type="ECO:0000256" key="1">
    <source>
        <dbReference type="SAM" id="MobiDB-lite"/>
    </source>
</evidence>